<dbReference type="Pfam" id="PF12311">
    <property type="entry name" value="DUF3632"/>
    <property type="match status" value="1"/>
</dbReference>
<dbReference type="GO" id="GO:0008270">
    <property type="term" value="F:zinc ion binding"/>
    <property type="evidence" value="ECO:0007669"/>
    <property type="project" value="InterPro"/>
</dbReference>
<dbReference type="PANTHER" id="PTHR38797:SF4">
    <property type="entry name" value="NUCLEAR PORE COMPLEX PROTEIN NUP85"/>
    <property type="match status" value="1"/>
</dbReference>
<dbReference type="InterPro" id="IPR001138">
    <property type="entry name" value="Zn2Cys6_DnaBD"/>
</dbReference>
<feature type="compositionally biased region" description="Polar residues" evidence="2">
    <location>
        <begin position="27"/>
        <end position="44"/>
    </location>
</feature>
<dbReference type="InterPro" id="IPR022085">
    <property type="entry name" value="OpdG"/>
</dbReference>
<organism evidence="4 5">
    <name type="scientific">Bionectria ochroleuca</name>
    <name type="common">Gliocladium roseum</name>
    <dbReference type="NCBI Taxonomy" id="29856"/>
    <lineage>
        <taxon>Eukaryota</taxon>
        <taxon>Fungi</taxon>
        <taxon>Dikarya</taxon>
        <taxon>Ascomycota</taxon>
        <taxon>Pezizomycotina</taxon>
        <taxon>Sordariomycetes</taxon>
        <taxon>Hypocreomycetidae</taxon>
        <taxon>Hypocreales</taxon>
        <taxon>Bionectriaceae</taxon>
        <taxon>Clonostachys</taxon>
    </lineage>
</organism>
<gene>
    <name evidence="4" type="ORF">IM811_006953</name>
</gene>
<dbReference type="InterPro" id="IPR021858">
    <property type="entry name" value="Fun_TF"/>
</dbReference>
<evidence type="ECO:0000313" key="4">
    <source>
        <dbReference type="EMBL" id="KAF9742771.1"/>
    </source>
</evidence>
<keyword evidence="1" id="KW-0539">Nucleus</keyword>
<dbReference type="GO" id="GO:0000981">
    <property type="term" value="F:DNA-binding transcription factor activity, RNA polymerase II-specific"/>
    <property type="evidence" value="ECO:0007669"/>
    <property type="project" value="InterPro"/>
</dbReference>
<dbReference type="Proteomes" id="UP000616885">
    <property type="component" value="Unassembled WGS sequence"/>
</dbReference>
<dbReference type="PANTHER" id="PTHR38797">
    <property type="entry name" value="NUCLEAR PORE COMPLEX PROTEIN NUP85-RELATED"/>
    <property type="match status" value="1"/>
</dbReference>
<dbReference type="SUPFAM" id="SSF57701">
    <property type="entry name" value="Zn2/Cys6 DNA-binding domain"/>
    <property type="match status" value="1"/>
</dbReference>
<proteinExistence type="predicted"/>
<comment type="caution">
    <text evidence="4">The sequence shown here is derived from an EMBL/GenBank/DDBJ whole genome shotgun (WGS) entry which is preliminary data.</text>
</comment>
<dbReference type="InterPro" id="IPR036864">
    <property type="entry name" value="Zn2-C6_fun-type_DNA-bd_sf"/>
</dbReference>
<protein>
    <recommendedName>
        <fullName evidence="3">Zn(2)-C6 fungal-type domain-containing protein</fullName>
    </recommendedName>
</protein>
<evidence type="ECO:0000256" key="1">
    <source>
        <dbReference type="ARBA" id="ARBA00023242"/>
    </source>
</evidence>
<dbReference type="Pfam" id="PF11951">
    <property type="entry name" value="Fungal_trans_2"/>
    <property type="match status" value="1"/>
</dbReference>
<dbReference type="InterPro" id="IPR053204">
    <property type="entry name" value="Oxopyrrolidines_Biosynth-assoc"/>
</dbReference>
<dbReference type="Pfam" id="PF00172">
    <property type="entry name" value="Zn_clus"/>
    <property type="match status" value="1"/>
</dbReference>
<feature type="compositionally biased region" description="Basic and acidic residues" evidence="2">
    <location>
        <begin position="16"/>
        <end position="26"/>
    </location>
</feature>
<sequence length="949" mass="105875">MENNHKTGEEGLEEDVASRPKIELESSSRSADVASQLNKTVQSSLEEEESNPVKSEKHAPQSKFDLREIKATSLIEPAISILNIIETALNSASPGSASIAAQGLDLLCPPTKSRDIGDYIWILWTMFLDVAQALPHDSDKPGQGALVAILFELQQCAKGDSEWRLWKDLPLLSNFMDETWTDPVRKDEIIDAQSARMWRNQNAFAARCVGAGVGEWAHFGIWQLRAALEESREADQAENQECLILVASEWVIHSGPRLLQWAQDEDKEPEPFDWGTDVATGTLFQGNPGLSHRRWKFWKDRFNEVSKDTALWSEGAIAAAREAVGSMAEAETRQGKEPAKVKCDASRPKCHRCIKANIECQGYNVPLYWITDEESHAPSAIKRQAMKLPLGVPHWRAGQINDVDEHLQDVDGYKATEAREAYASGPFGVFTSRSQLPTKPSTSLIDTLPVEDTPMPEIFEEALDEREANTETASIEEDDVIEDVHPHSENALSLYTAGPAAESQDILHICHSLINPFPMLGREDSKDILVQQLMHNYVHNVATVLQPVVHSGNAYSSIYATQAMAVALKSSKNENEIQHLGPSNIALNSKTALLYALLTSSAFFLRGSDRFGEADALATSFRLKAQAHLQLALKSLFDPKTSSGQSSSEKSLSDYEGVLSVMLTLVTADVLDGQMNEFWIHLDATKGLVRNLRQHVLPGSQAEHLINISYFLRTLSDSLDVSNEPLPWSRDIYNAPLFLGDGSTLEFTYGVTAKLAGFIRQTCILARNTAYYRSNDTDLPDEFLAAREQLLARISEWHISQEPLVSFSKSDDITLLLISKHILAFATSIRIYYHTRVLPCDQDTLQFLVRSVASQLTEIEDIKKRTGYNVIPTATISWPGFIASCQASASDRPVWAKWWNQMLEYRIGNISNLWTVVQETWALQDSELDDGEPYWAVVLRRRGTRILAI</sequence>
<feature type="region of interest" description="Disordered" evidence="2">
    <location>
        <begin position="1"/>
        <end position="61"/>
    </location>
</feature>
<dbReference type="CDD" id="cd00067">
    <property type="entry name" value="GAL4"/>
    <property type="match status" value="1"/>
</dbReference>
<name>A0A8H7K1Z3_BIOOC</name>
<reference evidence="4" key="1">
    <citation type="submission" date="2020-10" db="EMBL/GenBank/DDBJ databases">
        <title>High-Quality Genome Resource of Clonostachys rosea strain S41 by Oxford Nanopore Long-Read Sequencing.</title>
        <authorList>
            <person name="Wang H."/>
        </authorList>
    </citation>
    <scope>NUCLEOTIDE SEQUENCE</scope>
    <source>
        <strain evidence="4">S41</strain>
    </source>
</reference>
<evidence type="ECO:0000259" key="3">
    <source>
        <dbReference type="Pfam" id="PF00172"/>
    </source>
</evidence>
<evidence type="ECO:0000313" key="5">
    <source>
        <dbReference type="Proteomes" id="UP000616885"/>
    </source>
</evidence>
<dbReference type="AlphaFoldDB" id="A0A8H7K1Z3"/>
<feature type="domain" description="Zn(2)-C6 fungal-type" evidence="3">
    <location>
        <begin position="340"/>
        <end position="366"/>
    </location>
</feature>
<accession>A0A8H7K1Z3</accession>
<evidence type="ECO:0000256" key="2">
    <source>
        <dbReference type="SAM" id="MobiDB-lite"/>
    </source>
</evidence>
<dbReference type="Gene3D" id="4.10.240.10">
    <property type="entry name" value="Zn(2)-C6 fungal-type DNA-binding domain"/>
    <property type="match status" value="1"/>
</dbReference>
<dbReference type="EMBL" id="JADCTT010000019">
    <property type="protein sequence ID" value="KAF9742771.1"/>
    <property type="molecule type" value="Genomic_DNA"/>
</dbReference>